<feature type="transmembrane region" description="Helical" evidence="4">
    <location>
        <begin position="112"/>
        <end position="131"/>
    </location>
</feature>
<dbReference type="GeneID" id="28984640"/>
<organism evidence="5 6">
    <name type="scientific">Cutaneotrichosporon oleaginosum</name>
    <dbReference type="NCBI Taxonomy" id="879819"/>
    <lineage>
        <taxon>Eukaryota</taxon>
        <taxon>Fungi</taxon>
        <taxon>Dikarya</taxon>
        <taxon>Basidiomycota</taxon>
        <taxon>Agaricomycotina</taxon>
        <taxon>Tremellomycetes</taxon>
        <taxon>Trichosporonales</taxon>
        <taxon>Trichosporonaceae</taxon>
        <taxon>Cutaneotrichosporon</taxon>
    </lineage>
</organism>
<dbReference type="Proteomes" id="UP000053611">
    <property type="component" value="Unassembled WGS sequence"/>
</dbReference>
<evidence type="ECO:0000256" key="1">
    <source>
        <dbReference type="ARBA" id="ARBA00022692"/>
    </source>
</evidence>
<evidence type="ECO:0000256" key="2">
    <source>
        <dbReference type="ARBA" id="ARBA00022989"/>
    </source>
</evidence>
<sequence length="138" mass="15034">MNMLWNAQVADTCVVFRSWHVSGWMTMLASCAIIVGISVAYAALLARSRRYERAVASTLAATPMTGYAAVDEQSAAKVGIVRLPSSVRASRAGMYAVSVAIAYFLMLVAMTYNVYLCTAIVVGAFLGHYVYEDEMDIR</sequence>
<keyword evidence="6" id="KW-1185">Reference proteome</keyword>
<keyword evidence="4" id="KW-0186">Copper</keyword>
<keyword evidence="4" id="KW-0406">Ion transport</keyword>
<keyword evidence="1 4" id="KW-0812">Transmembrane</keyword>
<gene>
    <name evidence="5" type="ORF">CC85DRAFT_287839</name>
</gene>
<dbReference type="Pfam" id="PF04145">
    <property type="entry name" value="Ctr"/>
    <property type="match status" value="1"/>
</dbReference>
<keyword evidence="4" id="KW-0813">Transport</keyword>
<evidence type="ECO:0000256" key="4">
    <source>
        <dbReference type="RuleBase" id="RU367022"/>
    </source>
</evidence>
<dbReference type="AlphaFoldDB" id="A0A0J0XGE0"/>
<protein>
    <recommendedName>
        <fullName evidence="4">Copper transport protein</fullName>
    </recommendedName>
</protein>
<dbReference type="GO" id="GO:0016020">
    <property type="term" value="C:membrane"/>
    <property type="evidence" value="ECO:0007669"/>
    <property type="project" value="UniProtKB-SubCell"/>
</dbReference>
<dbReference type="InterPro" id="IPR007274">
    <property type="entry name" value="Cop_transporter"/>
</dbReference>
<keyword evidence="3 4" id="KW-0472">Membrane</keyword>
<comment type="similarity">
    <text evidence="4">Belongs to the copper transporter (Ctr) (TC 1.A.56) family. SLC31A subfamily.</text>
</comment>
<evidence type="ECO:0000256" key="3">
    <source>
        <dbReference type="ARBA" id="ARBA00023136"/>
    </source>
</evidence>
<dbReference type="EMBL" id="KQ087241">
    <property type="protein sequence ID" value="KLT40133.1"/>
    <property type="molecule type" value="Genomic_DNA"/>
</dbReference>
<evidence type="ECO:0000313" key="5">
    <source>
        <dbReference type="EMBL" id="KLT40133.1"/>
    </source>
</evidence>
<keyword evidence="2 4" id="KW-1133">Transmembrane helix</keyword>
<dbReference type="RefSeq" id="XP_018276624.1">
    <property type="nucleotide sequence ID" value="XM_018424037.1"/>
</dbReference>
<proteinExistence type="inferred from homology"/>
<accession>A0A0J0XGE0</accession>
<dbReference type="STRING" id="879819.A0A0J0XGE0"/>
<name>A0A0J0XGE0_9TREE</name>
<comment type="subcellular location">
    <subcellularLocation>
        <location evidence="4">Membrane</location>
        <topology evidence="4">Multi-pass membrane protein</topology>
    </subcellularLocation>
</comment>
<reference evidence="5 6" key="1">
    <citation type="submission" date="2015-03" db="EMBL/GenBank/DDBJ databases">
        <title>Genomics and transcriptomics of the oil-accumulating basidiomycete yeast T. oleaginosus allow insights into substrate utilization and the diverse evolutionary trajectories of mating systems in fungi.</title>
        <authorList>
            <consortium name="DOE Joint Genome Institute"/>
            <person name="Kourist R."/>
            <person name="Kracht O."/>
            <person name="Bracharz F."/>
            <person name="Lipzen A."/>
            <person name="Nolan M."/>
            <person name="Ohm R."/>
            <person name="Grigoriev I."/>
            <person name="Sun S."/>
            <person name="Heitman J."/>
            <person name="Bruck T."/>
            <person name="Nowrousian M."/>
        </authorList>
    </citation>
    <scope>NUCLEOTIDE SEQUENCE [LARGE SCALE GENOMIC DNA]</scope>
    <source>
        <strain evidence="5 6">IBC0246</strain>
    </source>
</reference>
<keyword evidence="4" id="KW-0187">Copper transport</keyword>
<dbReference type="GO" id="GO:0005375">
    <property type="term" value="F:copper ion transmembrane transporter activity"/>
    <property type="evidence" value="ECO:0007669"/>
    <property type="project" value="UniProtKB-UniRule"/>
</dbReference>
<evidence type="ECO:0000313" key="6">
    <source>
        <dbReference type="Proteomes" id="UP000053611"/>
    </source>
</evidence>
<feature type="transmembrane region" description="Helical" evidence="4">
    <location>
        <begin position="24"/>
        <end position="44"/>
    </location>
</feature>
<dbReference type="PANTHER" id="PTHR12483">
    <property type="entry name" value="SOLUTE CARRIER FAMILY 31 COPPER TRANSPORTERS"/>
    <property type="match status" value="1"/>
</dbReference>
<dbReference type="PANTHER" id="PTHR12483:SF115">
    <property type="entry name" value="COPPER TRANSPORT PROTEIN"/>
    <property type="match status" value="1"/>
</dbReference>
<dbReference type="OrthoDB" id="161814at2759"/>